<evidence type="ECO:0000256" key="8">
    <source>
        <dbReference type="ARBA" id="ARBA00023125"/>
    </source>
</evidence>
<evidence type="ECO:0000259" key="13">
    <source>
        <dbReference type="PROSITE" id="PS50950"/>
    </source>
</evidence>
<sequence>MKRRNDHTFCCVPQCNSRAQKEPHLSFHRFPASRFLRQNDDAVRQRAKWICAIRKKNVTDMMKVCSKHFQKTDYILPDSSTKRPHLKRTAVPSLNLPTNNEQSISKIRKSTDQRHGFCHCVICGKKQSDAPLRRLFAFPKDPVLCKKWVTESNKRFLKSKTVQELNARYKVCSDHFEESDYASGMLYLKSQAYPKISSCNAKTSKEIEDDLSKQEIDKKLALPALSSEDSEVKKKISACNLPPTAELTFDFLSPQFKEWYQKTKTRGNIIIQSKEELTSKFSKQNCAHQDLFINENESDGPKIASITSLVTQDVTEPYSSHECLGNTKRETEIVLEVTQNKISTDTRTLCGQIMENNDSESRLLSLRQGDQIDFHNQSVIDKTHLASLMKENTLFEKLHESINEDERKTDCSQKVVGSEIKFSGHAHSRLEIQNNAFANCKTLNENLLPNFENDVRWEKDNCHPIDTFFLLMASTVKTFSLADQHFVKTQVFSLVNGIEERYIQQNKKFD</sequence>
<comment type="similarity">
    <text evidence="2">Belongs to the THAP1 family.</text>
</comment>
<keyword evidence="5" id="KW-0862">Zinc</keyword>
<dbReference type="SUPFAM" id="SSF57716">
    <property type="entry name" value="Glucocorticoid receptor-like (DNA-binding domain)"/>
    <property type="match status" value="2"/>
</dbReference>
<dbReference type="PROSITE" id="PS50950">
    <property type="entry name" value="ZF_THAP"/>
    <property type="match status" value="2"/>
</dbReference>
<keyword evidence="10" id="KW-0539">Nucleus</keyword>
<dbReference type="Pfam" id="PF05485">
    <property type="entry name" value="THAP"/>
    <property type="match status" value="2"/>
</dbReference>
<keyword evidence="14" id="KW-0418">Kinase</keyword>
<evidence type="ECO:0000256" key="11">
    <source>
        <dbReference type="ARBA" id="ARBA00023306"/>
    </source>
</evidence>
<dbReference type="PANTHER" id="PTHR46600:SF1">
    <property type="entry name" value="THAP DOMAIN-CONTAINING PROTEIN 1"/>
    <property type="match status" value="1"/>
</dbReference>
<dbReference type="GO" id="GO:0016301">
    <property type="term" value="F:kinase activity"/>
    <property type="evidence" value="ECO:0007669"/>
    <property type="project" value="UniProtKB-KW"/>
</dbReference>
<evidence type="ECO:0000313" key="14">
    <source>
        <dbReference type="EMBL" id="KFM67238.1"/>
    </source>
</evidence>
<dbReference type="Proteomes" id="UP000054359">
    <property type="component" value="Unassembled WGS sequence"/>
</dbReference>
<keyword evidence="15" id="KW-1185">Reference proteome</keyword>
<keyword evidence="4 12" id="KW-0863">Zinc-finger</keyword>
<dbReference type="InterPro" id="IPR038441">
    <property type="entry name" value="THAP_Znf_sf"/>
</dbReference>
<keyword evidence="7" id="KW-0175">Coiled coil</keyword>
<evidence type="ECO:0000256" key="3">
    <source>
        <dbReference type="ARBA" id="ARBA00022723"/>
    </source>
</evidence>
<keyword evidence="6" id="KW-0805">Transcription regulation</keyword>
<evidence type="ECO:0000256" key="9">
    <source>
        <dbReference type="ARBA" id="ARBA00023163"/>
    </source>
</evidence>
<proteinExistence type="inferred from homology"/>
<dbReference type="OrthoDB" id="6538191at2759"/>
<dbReference type="GO" id="GO:0043565">
    <property type="term" value="F:sequence-specific DNA binding"/>
    <property type="evidence" value="ECO:0007669"/>
    <property type="project" value="InterPro"/>
</dbReference>
<evidence type="ECO:0000256" key="10">
    <source>
        <dbReference type="ARBA" id="ARBA00023242"/>
    </source>
</evidence>
<evidence type="ECO:0000256" key="2">
    <source>
        <dbReference type="ARBA" id="ARBA00006177"/>
    </source>
</evidence>
<reference evidence="14 15" key="1">
    <citation type="submission" date="2013-11" db="EMBL/GenBank/DDBJ databases">
        <title>Genome sequencing of Stegodyphus mimosarum.</title>
        <authorList>
            <person name="Bechsgaard J."/>
        </authorList>
    </citation>
    <scope>NUCLEOTIDE SEQUENCE [LARGE SCALE GENOMIC DNA]</scope>
</reference>
<evidence type="ECO:0000256" key="4">
    <source>
        <dbReference type="ARBA" id="ARBA00022771"/>
    </source>
</evidence>
<organism evidence="14 15">
    <name type="scientific">Stegodyphus mimosarum</name>
    <name type="common">African social velvet spider</name>
    <dbReference type="NCBI Taxonomy" id="407821"/>
    <lineage>
        <taxon>Eukaryota</taxon>
        <taxon>Metazoa</taxon>
        <taxon>Ecdysozoa</taxon>
        <taxon>Arthropoda</taxon>
        <taxon>Chelicerata</taxon>
        <taxon>Arachnida</taxon>
        <taxon>Araneae</taxon>
        <taxon>Araneomorphae</taxon>
        <taxon>Entelegynae</taxon>
        <taxon>Eresoidea</taxon>
        <taxon>Eresidae</taxon>
        <taxon>Stegodyphus</taxon>
    </lineage>
</organism>
<dbReference type="AlphaFoldDB" id="A0A087TQ49"/>
<dbReference type="InterPro" id="IPR026516">
    <property type="entry name" value="THAP1/10"/>
</dbReference>
<evidence type="ECO:0000256" key="7">
    <source>
        <dbReference type="ARBA" id="ARBA00023054"/>
    </source>
</evidence>
<evidence type="ECO:0000256" key="6">
    <source>
        <dbReference type="ARBA" id="ARBA00023015"/>
    </source>
</evidence>
<feature type="non-terminal residue" evidence="14">
    <location>
        <position position="510"/>
    </location>
</feature>
<dbReference type="GO" id="GO:0005654">
    <property type="term" value="C:nucleoplasm"/>
    <property type="evidence" value="ECO:0007669"/>
    <property type="project" value="UniProtKB-SubCell"/>
</dbReference>
<evidence type="ECO:0000256" key="12">
    <source>
        <dbReference type="PROSITE-ProRule" id="PRU00309"/>
    </source>
</evidence>
<accession>A0A087TQ49</accession>
<gene>
    <name evidence="14" type="ORF">X975_15161</name>
</gene>
<protein>
    <submittedName>
        <fullName evidence="14">Repressor of the inhibitor of the protein kinase</fullName>
    </submittedName>
</protein>
<dbReference type="InterPro" id="IPR006612">
    <property type="entry name" value="THAP_Znf"/>
</dbReference>
<keyword evidence="14" id="KW-0808">Transferase</keyword>
<keyword evidence="3" id="KW-0479">Metal-binding</keyword>
<keyword evidence="11" id="KW-0131">Cell cycle</keyword>
<dbReference type="SMART" id="SM00692">
    <property type="entry name" value="DM3"/>
    <property type="match status" value="2"/>
</dbReference>
<dbReference type="GO" id="GO:0008270">
    <property type="term" value="F:zinc ion binding"/>
    <property type="evidence" value="ECO:0007669"/>
    <property type="project" value="UniProtKB-KW"/>
</dbReference>
<name>A0A087TQ49_STEMI</name>
<evidence type="ECO:0000313" key="15">
    <source>
        <dbReference type="Proteomes" id="UP000054359"/>
    </source>
</evidence>
<dbReference type="PANTHER" id="PTHR46600">
    <property type="entry name" value="THAP DOMAIN-CONTAINING"/>
    <property type="match status" value="1"/>
</dbReference>
<evidence type="ECO:0000256" key="5">
    <source>
        <dbReference type="ARBA" id="ARBA00022833"/>
    </source>
</evidence>
<dbReference type="Gene3D" id="6.20.210.20">
    <property type="entry name" value="THAP domain"/>
    <property type="match status" value="1"/>
</dbReference>
<feature type="domain" description="THAP-type" evidence="13">
    <location>
        <begin position="114"/>
        <end position="197"/>
    </location>
</feature>
<keyword evidence="8 12" id="KW-0238">DNA-binding</keyword>
<keyword evidence="9" id="KW-0804">Transcription</keyword>
<evidence type="ECO:0000256" key="1">
    <source>
        <dbReference type="ARBA" id="ARBA00004642"/>
    </source>
</evidence>
<dbReference type="SMART" id="SM00980">
    <property type="entry name" value="THAP"/>
    <property type="match status" value="2"/>
</dbReference>
<feature type="domain" description="THAP-type" evidence="13">
    <location>
        <begin position="1"/>
        <end position="95"/>
    </location>
</feature>
<comment type="subcellular location">
    <subcellularLocation>
        <location evidence="1">Nucleus</location>
        <location evidence="1">Nucleoplasm</location>
    </subcellularLocation>
</comment>
<dbReference type="EMBL" id="KK116266">
    <property type="protein sequence ID" value="KFM67238.1"/>
    <property type="molecule type" value="Genomic_DNA"/>
</dbReference>